<dbReference type="Pfam" id="PF08398">
    <property type="entry name" value="Phospholip_A2_4"/>
    <property type="match status" value="1"/>
</dbReference>
<proteinExistence type="predicted"/>
<dbReference type="InterPro" id="IPR013607">
    <property type="entry name" value="Phospholipase_A2-like"/>
</dbReference>
<feature type="region of interest" description="Disordered" evidence="1">
    <location>
        <begin position="1"/>
        <end position="20"/>
    </location>
</feature>
<name>A0A8A4XE79_9VIRU</name>
<dbReference type="GO" id="GO:0005198">
    <property type="term" value="F:structural molecule activity"/>
    <property type="evidence" value="ECO:0007669"/>
    <property type="project" value="InterPro"/>
</dbReference>
<feature type="compositionally biased region" description="Basic and acidic residues" evidence="1">
    <location>
        <begin position="1"/>
        <end position="11"/>
    </location>
</feature>
<evidence type="ECO:0000259" key="2">
    <source>
        <dbReference type="Pfam" id="PF08398"/>
    </source>
</evidence>
<dbReference type="EMBL" id="MW046535">
    <property type="protein sequence ID" value="QTE03979.1"/>
    <property type="molecule type" value="Genomic_DNA"/>
</dbReference>
<reference evidence="3" key="1">
    <citation type="submission" date="2020-09" db="EMBL/GenBank/DDBJ databases">
        <title>Parvovirus dark matter in the feces of wild birds.</title>
        <authorList>
            <person name="Dai Z."/>
            <person name="Yang S."/>
            <person name="Zhang W."/>
        </authorList>
    </citation>
    <scope>NUCLEOTIDE SEQUENCE</scope>
    <source>
        <strain evidence="3">Cra71par034</strain>
    </source>
</reference>
<sequence length="220" mass="23383">MDRTLHREARSGRGSGRGLNRILNSVIPGARHAADGLRRRRPTAARYQTIGATLNQGNTGVPRTSTSIFGTGPNQIDPIVVGGVGGAIGSAVGGVLSATSGKYEGGTTLPGSDYIGPGNTVKAGAARSEADQIAKEHDLAYSDILDIARTKVLSEREFFNLIKRTDLEAQDRFNKEILESGSIPAYVGKYGLKIKGYLEDLYGGALYPQKPTCEYNLSIT</sequence>
<organism evidence="3">
    <name type="scientific">Grus japonensis ambidensovirus</name>
    <dbReference type="NCBI Taxonomy" id="2794567"/>
    <lineage>
        <taxon>Viruses</taxon>
        <taxon>Monodnaviria</taxon>
        <taxon>Shotokuvirae</taxon>
        <taxon>Cossaviricota</taxon>
        <taxon>Quintoviricetes</taxon>
        <taxon>Piccovirales</taxon>
        <taxon>Parvoviridae</taxon>
        <taxon>Densovirinae</taxon>
        <taxon>Ambidensovirus</taxon>
    </lineage>
</organism>
<feature type="domain" description="Phospholipase A2-like" evidence="2">
    <location>
        <begin position="106"/>
        <end position="150"/>
    </location>
</feature>
<protein>
    <submittedName>
        <fullName evidence="3">VP1</fullName>
    </submittedName>
</protein>
<accession>A0A8A4XE79</accession>
<evidence type="ECO:0000256" key="1">
    <source>
        <dbReference type="SAM" id="MobiDB-lite"/>
    </source>
</evidence>
<evidence type="ECO:0000313" key="3">
    <source>
        <dbReference type="EMBL" id="QTE03979.1"/>
    </source>
</evidence>